<dbReference type="OrthoDB" id="194443at2759"/>
<reference evidence="2 3" key="1">
    <citation type="submission" date="2017-03" db="EMBL/GenBank/DDBJ databases">
        <title>Genomes of endolithic fungi from Antarctica.</title>
        <authorList>
            <person name="Coleine C."/>
            <person name="Masonjones S."/>
            <person name="Stajich J.E."/>
        </authorList>
    </citation>
    <scope>NUCLEOTIDE SEQUENCE [LARGE SCALE GENOMIC DNA]</scope>
    <source>
        <strain evidence="2 3">CCFEE 5184</strain>
    </source>
</reference>
<dbReference type="SUPFAM" id="SSF54695">
    <property type="entry name" value="POZ domain"/>
    <property type="match status" value="1"/>
</dbReference>
<dbReference type="InterPro" id="IPR011333">
    <property type="entry name" value="SKP1/BTB/POZ_sf"/>
</dbReference>
<dbReference type="CDD" id="cd18186">
    <property type="entry name" value="BTB_POZ_ZBTB_KLHL-like"/>
    <property type="match status" value="1"/>
</dbReference>
<accession>A0A4U0Y2M1</accession>
<feature type="domain" description="BTB" evidence="1">
    <location>
        <begin position="18"/>
        <end position="88"/>
    </location>
</feature>
<dbReference type="PANTHER" id="PTHR47843:SF2">
    <property type="entry name" value="BTB DOMAIN-CONTAINING PROTEIN"/>
    <property type="match status" value="1"/>
</dbReference>
<dbReference type="PROSITE" id="PS50097">
    <property type="entry name" value="BTB"/>
    <property type="match status" value="1"/>
</dbReference>
<gene>
    <name evidence="2" type="ORF">B0A55_00734</name>
</gene>
<protein>
    <recommendedName>
        <fullName evidence="1">BTB domain-containing protein</fullName>
    </recommendedName>
</protein>
<evidence type="ECO:0000313" key="3">
    <source>
        <dbReference type="Proteomes" id="UP000309340"/>
    </source>
</evidence>
<evidence type="ECO:0000313" key="2">
    <source>
        <dbReference type="EMBL" id="TKA82638.1"/>
    </source>
</evidence>
<evidence type="ECO:0000259" key="1">
    <source>
        <dbReference type="PROSITE" id="PS50097"/>
    </source>
</evidence>
<dbReference type="Proteomes" id="UP000309340">
    <property type="component" value="Unassembled WGS sequence"/>
</dbReference>
<sequence length="222" mass="24942">MAPPSTPDKWPSAEMFGKTLTVHVGAARKRPFSLHHGVLSFYSGYFEAAVKATFKERKQGVIELPTEDVKILELLVRWLYTRQLPTGPGGGYAVFDPLCQLCLFVDRRDIPLLANMAINGVREEVIRTSTAPIHHLNNIYDNTTESAGLRRFCVYLISHMSGASILQETLRCEYPAEALWDILRVVWTLDNRMNPPVTISALATSRLCAYHTHEKGVECPQT</sequence>
<name>A0A4U0Y2M1_9PEZI</name>
<dbReference type="PANTHER" id="PTHR47843">
    <property type="entry name" value="BTB DOMAIN-CONTAINING PROTEIN-RELATED"/>
    <property type="match status" value="1"/>
</dbReference>
<dbReference type="InterPro" id="IPR000210">
    <property type="entry name" value="BTB/POZ_dom"/>
</dbReference>
<keyword evidence="3" id="KW-1185">Reference proteome</keyword>
<comment type="caution">
    <text evidence="2">The sequence shown here is derived from an EMBL/GenBank/DDBJ whole genome shotgun (WGS) entry which is preliminary data.</text>
</comment>
<dbReference type="Pfam" id="PF00651">
    <property type="entry name" value="BTB"/>
    <property type="match status" value="1"/>
</dbReference>
<dbReference type="AlphaFoldDB" id="A0A4U0Y2M1"/>
<proteinExistence type="predicted"/>
<organism evidence="2 3">
    <name type="scientific">Friedmanniomyces simplex</name>
    <dbReference type="NCBI Taxonomy" id="329884"/>
    <lineage>
        <taxon>Eukaryota</taxon>
        <taxon>Fungi</taxon>
        <taxon>Dikarya</taxon>
        <taxon>Ascomycota</taxon>
        <taxon>Pezizomycotina</taxon>
        <taxon>Dothideomycetes</taxon>
        <taxon>Dothideomycetidae</taxon>
        <taxon>Mycosphaerellales</taxon>
        <taxon>Teratosphaeriaceae</taxon>
        <taxon>Friedmanniomyces</taxon>
    </lineage>
</organism>
<dbReference type="Gene3D" id="3.30.710.10">
    <property type="entry name" value="Potassium Channel Kv1.1, Chain A"/>
    <property type="match status" value="1"/>
</dbReference>
<dbReference type="EMBL" id="NAJQ01000029">
    <property type="protein sequence ID" value="TKA82638.1"/>
    <property type="molecule type" value="Genomic_DNA"/>
</dbReference>